<protein>
    <recommendedName>
        <fullName evidence="4">Heme exporter protein B</fullName>
    </recommendedName>
</protein>
<comment type="caution">
    <text evidence="13">The sequence shown here is derived from an EMBL/GenBank/DDBJ whole genome shotgun (WGS) entry which is preliminary data.</text>
</comment>
<dbReference type="PANTHER" id="PTHR30070">
    <property type="entry name" value="HEME EXPORTER PROTEIN B"/>
    <property type="match status" value="1"/>
</dbReference>
<feature type="transmembrane region" description="Helical" evidence="12">
    <location>
        <begin position="108"/>
        <end position="128"/>
    </location>
</feature>
<comment type="function">
    <text evidence="1">Required for the export of heme to the periplasm for the biogenesis of c-type cytochromes.</text>
</comment>
<feature type="transmembrane region" description="Helical" evidence="12">
    <location>
        <begin position="208"/>
        <end position="227"/>
    </location>
</feature>
<feature type="transmembrane region" description="Helical" evidence="12">
    <location>
        <begin position="134"/>
        <end position="156"/>
    </location>
</feature>
<dbReference type="EMBL" id="JAUHMF010000001">
    <property type="protein sequence ID" value="MDT8897837.1"/>
    <property type="molecule type" value="Genomic_DNA"/>
</dbReference>
<feature type="transmembrane region" description="Helical" evidence="12">
    <location>
        <begin position="168"/>
        <end position="188"/>
    </location>
</feature>
<dbReference type="InterPro" id="IPR003544">
    <property type="entry name" value="Cyt_c_biogenesis_CcmB"/>
</dbReference>
<dbReference type="RefSeq" id="WP_315624490.1">
    <property type="nucleotide sequence ID" value="NZ_JAUHMF010000001.1"/>
</dbReference>
<sequence length="229" mass="24887">MKAAGVVSFWQATLAVLWKDLAAEWRSREMLSAMLVFALLVIFIFNFALELQTQLRAGLSAGVLWVTLTFAGTLGLNRSLAVEKDRGCLDGLLLAPVDRVAIYAGKALANWAFMLIVAVIMLPLFGLFYNTGLILPGVILVVLLGSEGYVAVGTLLASMAVQARTRDILLPILLFPVVIPVVVAAVKATGGYLQALPMEEIRPWLNLLVVYDVIFTSVAFMVFDSILEE</sequence>
<evidence type="ECO:0000256" key="10">
    <source>
        <dbReference type="ARBA" id="ARBA00022989"/>
    </source>
</evidence>
<dbReference type="Proteomes" id="UP001254165">
    <property type="component" value="Unassembled WGS sequence"/>
</dbReference>
<keyword evidence="10 12" id="KW-1133">Transmembrane helix</keyword>
<evidence type="ECO:0000256" key="3">
    <source>
        <dbReference type="ARBA" id="ARBA00010544"/>
    </source>
</evidence>
<comment type="subcellular location">
    <subcellularLocation>
        <location evidence="2">Cell inner membrane</location>
        <topology evidence="2">Multi-pass membrane protein</topology>
    </subcellularLocation>
</comment>
<keyword evidence="11 12" id="KW-0472">Membrane</keyword>
<keyword evidence="8 12" id="KW-0812">Transmembrane</keyword>
<evidence type="ECO:0000256" key="9">
    <source>
        <dbReference type="ARBA" id="ARBA00022748"/>
    </source>
</evidence>
<evidence type="ECO:0000256" key="7">
    <source>
        <dbReference type="ARBA" id="ARBA00022519"/>
    </source>
</evidence>
<keyword evidence="6" id="KW-1003">Cell membrane</keyword>
<evidence type="ECO:0000256" key="4">
    <source>
        <dbReference type="ARBA" id="ARBA00016452"/>
    </source>
</evidence>
<keyword evidence="7" id="KW-0997">Cell inner membrane</keyword>
<dbReference type="PRINTS" id="PR01414">
    <property type="entry name" value="CCMBBIOGNSIS"/>
</dbReference>
<gene>
    <name evidence="13" type="ORF">QYE77_06115</name>
</gene>
<organism evidence="13 14">
    <name type="scientific">Thermanaerothrix solaris</name>
    <dbReference type="NCBI Taxonomy" id="3058434"/>
    <lineage>
        <taxon>Bacteria</taxon>
        <taxon>Bacillati</taxon>
        <taxon>Chloroflexota</taxon>
        <taxon>Anaerolineae</taxon>
        <taxon>Anaerolineales</taxon>
        <taxon>Anaerolineaceae</taxon>
        <taxon>Thermanaerothrix</taxon>
    </lineage>
</organism>
<feature type="transmembrane region" description="Helical" evidence="12">
    <location>
        <begin position="55"/>
        <end position="76"/>
    </location>
</feature>
<proteinExistence type="inferred from homology"/>
<evidence type="ECO:0000256" key="6">
    <source>
        <dbReference type="ARBA" id="ARBA00022475"/>
    </source>
</evidence>
<dbReference type="Pfam" id="PF03379">
    <property type="entry name" value="CcmB"/>
    <property type="match status" value="1"/>
</dbReference>
<comment type="similarity">
    <text evidence="3">Belongs to the CcmB/CycW/HelB family.</text>
</comment>
<name>A0ABU3NM00_9CHLR</name>
<evidence type="ECO:0000313" key="13">
    <source>
        <dbReference type="EMBL" id="MDT8897837.1"/>
    </source>
</evidence>
<evidence type="ECO:0000256" key="11">
    <source>
        <dbReference type="ARBA" id="ARBA00023136"/>
    </source>
</evidence>
<reference evidence="13 14" key="1">
    <citation type="submission" date="2023-07" db="EMBL/GenBank/DDBJ databases">
        <title>Novel species of Thermanaerothrix with wide hydrolytic capabilities.</title>
        <authorList>
            <person name="Zayulina K.S."/>
            <person name="Podosokorskaya O.A."/>
            <person name="Elcheninov A.G."/>
        </authorList>
    </citation>
    <scope>NUCLEOTIDE SEQUENCE [LARGE SCALE GENOMIC DNA]</scope>
    <source>
        <strain evidence="13 14">4228-RoL</strain>
    </source>
</reference>
<evidence type="ECO:0000313" key="14">
    <source>
        <dbReference type="Proteomes" id="UP001254165"/>
    </source>
</evidence>
<dbReference type="InterPro" id="IPR026031">
    <property type="entry name" value="Cyt_c_CcmB_bac"/>
</dbReference>
<dbReference type="PIRSF" id="PIRSF002764">
    <property type="entry name" value="CcmB"/>
    <property type="match status" value="1"/>
</dbReference>
<keyword evidence="14" id="KW-1185">Reference proteome</keyword>
<evidence type="ECO:0000256" key="5">
    <source>
        <dbReference type="ARBA" id="ARBA00022448"/>
    </source>
</evidence>
<evidence type="ECO:0000256" key="1">
    <source>
        <dbReference type="ARBA" id="ARBA00002442"/>
    </source>
</evidence>
<evidence type="ECO:0000256" key="2">
    <source>
        <dbReference type="ARBA" id="ARBA00004429"/>
    </source>
</evidence>
<accession>A0ABU3NM00</accession>
<keyword evidence="5" id="KW-0813">Transport</keyword>
<evidence type="ECO:0000256" key="12">
    <source>
        <dbReference type="SAM" id="Phobius"/>
    </source>
</evidence>
<dbReference type="PANTHER" id="PTHR30070:SF1">
    <property type="entry name" value="CYTOCHROME C BIOGENESIS B-RELATED"/>
    <property type="match status" value="1"/>
</dbReference>
<feature type="transmembrane region" description="Helical" evidence="12">
    <location>
        <begin position="30"/>
        <end position="49"/>
    </location>
</feature>
<keyword evidence="9" id="KW-0201">Cytochrome c-type biogenesis</keyword>
<evidence type="ECO:0000256" key="8">
    <source>
        <dbReference type="ARBA" id="ARBA00022692"/>
    </source>
</evidence>